<name>A0AA88GN83_NAELO</name>
<dbReference type="Proteomes" id="UP000816034">
    <property type="component" value="Unassembled WGS sequence"/>
</dbReference>
<sequence>MSQTGWCGRKTTLASLSTTLFQQIPYEIWSDQIFQFMGGKWLFGIGRLVCREWNDIIIHDLLFIKLHITLNHYMYEDESKRVLQACITSLVKTCLRKSFVGVKDLTFSGLYYLPYYETNQSRNYFEINGDQKRFKMIPVEVVENGTFTKIDPMNFNPFEYFPQLTLLNIRENFLDWNACKHLANCERLQNLTCLNISNNNISDEGLSQLSAGTTLTKLVALDLSGNSISSLSIEKFRCSSIFSQLTELDVSFNNLKDQGVNLLLCHNNSNNWPNLTKLVMCRISMTCEGARAIANSPVLKQIKYLSLSFNSIQDEGLQALSNSNHFASPSLLTHLDLVGNGITNSELFNSQNFSNLTELTLLANSITNHKASHISEYLQKLKSFRY</sequence>
<dbReference type="SMART" id="SM00365">
    <property type="entry name" value="LRR_SD22"/>
    <property type="match status" value="5"/>
</dbReference>
<gene>
    <name evidence="3" type="ORF">C9374_006623</name>
</gene>
<evidence type="ECO:0000256" key="1">
    <source>
        <dbReference type="ARBA" id="ARBA00022614"/>
    </source>
</evidence>
<reference evidence="3 4" key="1">
    <citation type="journal article" date="2018" name="BMC Genomics">
        <title>The genome of Naegleria lovaniensis, the basis for a comparative approach to unravel pathogenicity factors of the human pathogenic amoeba N. fowleri.</title>
        <authorList>
            <person name="Liechti N."/>
            <person name="Schurch N."/>
            <person name="Bruggmann R."/>
            <person name="Wittwer M."/>
        </authorList>
    </citation>
    <scope>NUCLEOTIDE SEQUENCE [LARGE SCALE GENOMIC DNA]</scope>
    <source>
        <strain evidence="3 4">ATCC 30569</strain>
    </source>
</reference>
<keyword evidence="1" id="KW-0433">Leucine-rich repeat</keyword>
<proteinExistence type="predicted"/>
<dbReference type="AlphaFoldDB" id="A0AA88GN83"/>
<protein>
    <submittedName>
        <fullName evidence="3">Uncharacterized protein</fullName>
    </submittedName>
</protein>
<dbReference type="GeneID" id="68099077"/>
<dbReference type="SMART" id="SM00367">
    <property type="entry name" value="LRR_CC"/>
    <property type="match status" value="4"/>
</dbReference>
<evidence type="ECO:0000313" key="4">
    <source>
        <dbReference type="Proteomes" id="UP000816034"/>
    </source>
</evidence>
<evidence type="ECO:0000313" key="3">
    <source>
        <dbReference type="EMBL" id="KAG2379506.1"/>
    </source>
</evidence>
<keyword evidence="2" id="KW-0677">Repeat</keyword>
<accession>A0AA88GN83</accession>
<dbReference type="SUPFAM" id="SSF52047">
    <property type="entry name" value="RNI-like"/>
    <property type="match status" value="1"/>
</dbReference>
<dbReference type="PANTHER" id="PTHR45617:SF169">
    <property type="entry name" value="LRRCT DOMAIN-CONTAINING PROTEIN"/>
    <property type="match status" value="1"/>
</dbReference>
<evidence type="ECO:0000256" key="2">
    <source>
        <dbReference type="ARBA" id="ARBA00022737"/>
    </source>
</evidence>
<dbReference type="RefSeq" id="XP_044546768.1">
    <property type="nucleotide sequence ID" value="XM_044696504.1"/>
</dbReference>
<dbReference type="Pfam" id="PF13516">
    <property type="entry name" value="LRR_6"/>
    <property type="match status" value="5"/>
</dbReference>
<dbReference type="InterPro" id="IPR001611">
    <property type="entry name" value="Leu-rich_rpt"/>
</dbReference>
<dbReference type="PANTHER" id="PTHR45617">
    <property type="entry name" value="LEUCINE RICH REPEAT FAMILY PROTEIN"/>
    <property type="match status" value="1"/>
</dbReference>
<keyword evidence="4" id="KW-1185">Reference proteome</keyword>
<dbReference type="EMBL" id="PYSW02000028">
    <property type="protein sequence ID" value="KAG2379506.1"/>
    <property type="molecule type" value="Genomic_DNA"/>
</dbReference>
<dbReference type="Gene3D" id="3.80.10.10">
    <property type="entry name" value="Ribonuclease Inhibitor"/>
    <property type="match status" value="3"/>
</dbReference>
<dbReference type="InterPro" id="IPR032675">
    <property type="entry name" value="LRR_dom_sf"/>
</dbReference>
<organism evidence="3 4">
    <name type="scientific">Naegleria lovaniensis</name>
    <name type="common">Amoeba</name>
    <dbReference type="NCBI Taxonomy" id="51637"/>
    <lineage>
        <taxon>Eukaryota</taxon>
        <taxon>Discoba</taxon>
        <taxon>Heterolobosea</taxon>
        <taxon>Tetramitia</taxon>
        <taxon>Eutetramitia</taxon>
        <taxon>Vahlkampfiidae</taxon>
        <taxon>Naegleria</taxon>
    </lineage>
</organism>
<dbReference type="PROSITE" id="PS51450">
    <property type="entry name" value="LRR"/>
    <property type="match status" value="2"/>
</dbReference>
<comment type="caution">
    <text evidence="3">The sequence shown here is derived from an EMBL/GenBank/DDBJ whole genome shotgun (WGS) entry which is preliminary data.</text>
</comment>
<dbReference type="InterPro" id="IPR006553">
    <property type="entry name" value="Leu-rich_rpt_Cys-con_subtyp"/>
</dbReference>